<proteinExistence type="predicted"/>
<dbReference type="CTD" id="9945402"/>
<dbReference type="AlphaFoldDB" id="A0A1S0TUI0"/>
<dbReference type="RefSeq" id="XP_003143556.1">
    <property type="nucleotide sequence ID" value="XM_003143508.1"/>
</dbReference>
<name>A0A1S0TUI0_LOALO</name>
<dbReference type="GeneID" id="9945402"/>
<evidence type="ECO:0000313" key="1">
    <source>
        <dbReference type="EMBL" id="EFO20512.1"/>
    </source>
</evidence>
<dbReference type="KEGG" id="loa:LOAG_07976"/>
<protein>
    <submittedName>
        <fullName evidence="1">Uncharacterized protein</fullName>
    </submittedName>
</protein>
<sequence length="49" mass="5825">VAFIFEPLWKNLSRRSELLLAHIVLHRKLCNLVAKMFMILEVVYRKGVE</sequence>
<gene>
    <name evidence="1" type="ORF">LOAG_07976</name>
</gene>
<dbReference type="EMBL" id="JH712093">
    <property type="protein sequence ID" value="EFO20512.1"/>
    <property type="molecule type" value="Genomic_DNA"/>
</dbReference>
<organism evidence="1">
    <name type="scientific">Loa loa</name>
    <name type="common">Eye worm</name>
    <name type="synonym">Filaria loa</name>
    <dbReference type="NCBI Taxonomy" id="7209"/>
    <lineage>
        <taxon>Eukaryota</taxon>
        <taxon>Metazoa</taxon>
        <taxon>Ecdysozoa</taxon>
        <taxon>Nematoda</taxon>
        <taxon>Chromadorea</taxon>
        <taxon>Rhabditida</taxon>
        <taxon>Spirurina</taxon>
        <taxon>Spiruromorpha</taxon>
        <taxon>Filarioidea</taxon>
        <taxon>Onchocercidae</taxon>
        <taxon>Loa</taxon>
    </lineage>
</organism>
<feature type="non-terminal residue" evidence="1">
    <location>
        <position position="1"/>
    </location>
</feature>
<reference evidence="1" key="1">
    <citation type="submission" date="2012-04" db="EMBL/GenBank/DDBJ databases">
        <title>The Genome Sequence of Loa loa.</title>
        <authorList>
            <consortium name="The Broad Institute Genome Sequencing Platform"/>
            <consortium name="Broad Institute Genome Sequencing Center for Infectious Disease"/>
            <person name="Nutman T.B."/>
            <person name="Fink D.L."/>
            <person name="Russ C."/>
            <person name="Young S."/>
            <person name="Zeng Q."/>
            <person name="Gargeya S."/>
            <person name="Alvarado L."/>
            <person name="Berlin A."/>
            <person name="Chapman S.B."/>
            <person name="Chen Z."/>
            <person name="Freedman E."/>
            <person name="Gellesch M."/>
            <person name="Goldberg J."/>
            <person name="Griggs A."/>
            <person name="Gujja S."/>
            <person name="Heilman E.R."/>
            <person name="Heiman D."/>
            <person name="Howarth C."/>
            <person name="Mehta T."/>
            <person name="Neiman D."/>
            <person name="Pearson M."/>
            <person name="Roberts A."/>
            <person name="Saif S."/>
            <person name="Shea T."/>
            <person name="Shenoy N."/>
            <person name="Sisk P."/>
            <person name="Stolte C."/>
            <person name="Sykes S."/>
            <person name="White J."/>
            <person name="Yandava C."/>
            <person name="Haas B."/>
            <person name="Henn M.R."/>
            <person name="Nusbaum C."/>
            <person name="Birren B."/>
        </authorList>
    </citation>
    <scope>NUCLEOTIDE SEQUENCE [LARGE SCALE GENOMIC DNA]</scope>
</reference>
<dbReference type="InParanoid" id="A0A1S0TUI0"/>
<accession>A0A1S0TUI0</accession>